<protein>
    <submittedName>
        <fullName evidence="2">Uncharacterized protein</fullName>
    </submittedName>
</protein>
<evidence type="ECO:0000256" key="1">
    <source>
        <dbReference type="SAM" id="MobiDB-lite"/>
    </source>
</evidence>
<evidence type="ECO:0000313" key="2">
    <source>
        <dbReference type="EMBL" id="KAF2863985.1"/>
    </source>
</evidence>
<reference evidence="2" key="1">
    <citation type="journal article" date="2020" name="Stud. Mycol.">
        <title>101 Dothideomycetes genomes: a test case for predicting lifestyles and emergence of pathogens.</title>
        <authorList>
            <person name="Haridas S."/>
            <person name="Albert R."/>
            <person name="Binder M."/>
            <person name="Bloem J."/>
            <person name="Labutti K."/>
            <person name="Salamov A."/>
            <person name="Andreopoulos B."/>
            <person name="Baker S."/>
            <person name="Barry K."/>
            <person name="Bills G."/>
            <person name="Bluhm B."/>
            <person name="Cannon C."/>
            <person name="Castanera R."/>
            <person name="Culley D."/>
            <person name="Daum C."/>
            <person name="Ezra D."/>
            <person name="Gonzalez J."/>
            <person name="Henrissat B."/>
            <person name="Kuo A."/>
            <person name="Liang C."/>
            <person name="Lipzen A."/>
            <person name="Lutzoni F."/>
            <person name="Magnuson J."/>
            <person name="Mondo S."/>
            <person name="Nolan M."/>
            <person name="Ohm R."/>
            <person name="Pangilinan J."/>
            <person name="Park H.-J."/>
            <person name="Ramirez L."/>
            <person name="Alfaro M."/>
            <person name="Sun H."/>
            <person name="Tritt A."/>
            <person name="Yoshinaga Y."/>
            <person name="Zwiers L.-H."/>
            <person name="Turgeon B."/>
            <person name="Goodwin S."/>
            <person name="Spatafora J."/>
            <person name="Crous P."/>
            <person name="Grigoriev I."/>
        </authorList>
    </citation>
    <scope>NUCLEOTIDE SEQUENCE</scope>
    <source>
        <strain evidence="2">CBS 480.64</strain>
    </source>
</reference>
<keyword evidence="3" id="KW-1185">Reference proteome</keyword>
<gene>
    <name evidence="2" type="ORF">K470DRAFT_267486</name>
</gene>
<dbReference type="Proteomes" id="UP000799421">
    <property type="component" value="Unassembled WGS sequence"/>
</dbReference>
<proteinExistence type="predicted"/>
<dbReference type="AlphaFoldDB" id="A0A6A7CAF7"/>
<accession>A0A6A7CAF7</accession>
<evidence type="ECO:0000313" key="3">
    <source>
        <dbReference type="Proteomes" id="UP000799421"/>
    </source>
</evidence>
<feature type="region of interest" description="Disordered" evidence="1">
    <location>
        <begin position="58"/>
        <end position="104"/>
    </location>
</feature>
<sequence length="132" mass="14327">MAAISDMICSTNPEIAQWLTITKALISAVDFQSVSGCYLCLMPQEFCKVWTKGYDQCESRPTGSTTTPFPPRAVGATSNTNEPLASSTHSTEEPSGKSLARASELPAEQNAEIIRHLQAIYRTEDHAAYATL</sequence>
<organism evidence="2 3">
    <name type="scientific">Piedraia hortae CBS 480.64</name>
    <dbReference type="NCBI Taxonomy" id="1314780"/>
    <lineage>
        <taxon>Eukaryota</taxon>
        <taxon>Fungi</taxon>
        <taxon>Dikarya</taxon>
        <taxon>Ascomycota</taxon>
        <taxon>Pezizomycotina</taxon>
        <taxon>Dothideomycetes</taxon>
        <taxon>Dothideomycetidae</taxon>
        <taxon>Capnodiales</taxon>
        <taxon>Piedraiaceae</taxon>
        <taxon>Piedraia</taxon>
    </lineage>
</organism>
<feature type="compositionally biased region" description="Polar residues" evidence="1">
    <location>
        <begin position="76"/>
        <end position="89"/>
    </location>
</feature>
<name>A0A6A7CAF7_9PEZI</name>
<dbReference type="EMBL" id="MU005958">
    <property type="protein sequence ID" value="KAF2863985.1"/>
    <property type="molecule type" value="Genomic_DNA"/>
</dbReference>